<keyword evidence="1" id="KW-0812">Transmembrane</keyword>
<evidence type="ECO:0000313" key="3">
    <source>
        <dbReference type="Proteomes" id="UP000247099"/>
    </source>
</evidence>
<dbReference type="InParanoid" id="A0A317ZHX9"/>
<feature type="transmembrane region" description="Helical" evidence="1">
    <location>
        <begin position="76"/>
        <end position="96"/>
    </location>
</feature>
<protein>
    <submittedName>
        <fullName evidence="2">Uncharacterized protein</fullName>
    </submittedName>
</protein>
<dbReference type="EMBL" id="QHJQ01000002">
    <property type="protein sequence ID" value="PXA05176.1"/>
    <property type="molecule type" value="Genomic_DNA"/>
</dbReference>
<gene>
    <name evidence="2" type="ORF">DDZ13_04235</name>
</gene>
<keyword evidence="1" id="KW-1133">Transmembrane helix</keyword>
<sequence>MDLNELRMLLDFGMVVILWLVQLVIYPSFLTCDLTKLVEWHRAYTRRVAWVIIPVMFTQLPLVGWLTREEPTRLNLAAFVCILIAWLLTFTVSVPLHRKIDSGDTSSETMQRLIKTNWPRTVLWTAAFVLGMG</sequence>
<dbReference type="Proteomes" id="UP000247099">
    <property type="component" value="Unassembled WGS sequence"/>
</dbReference>
<feature type="transmembrane region" description="Helical" evidence="1">
    <location>
        <begin position="44"/>
        <end position="64"/>
    </location>
</feature>
<organism evidence="2 3">
    <name type="scientific">Coraliomargarita sinensis</name>
    <dbReference type="NCBI Taxonomy" id="2174842"/>
    <lineage>
        <taxon>Bacteria</taxon>
        <taxon>Pseudomonadati</taxon>
        <taxon>Verrucomicrobiota</taxon>
        <taxon>Opitutia</taxon>
        <taxon>Puniceicoccales</taxon>
        <taxon>Coraliomargaritaceae</taxon>
        <taxon>Coraliomargarita</taxon>
    </lineage>
</organism>
<keyword evidence="1" id="KW-0472">Membrane</keyword>
<accession>A0A317ZHX9</accession>
<dbReference type="AlphaFoldDB" id="A0A317ZHX9"/>
<dbReference type="OrthoDB" id="27509at2"/>
<dbReference type="RefSeq" id="WP_110130177.1">
    <property type="nucleotide sequence ID" value="NZ_QHJQ01000002.1"/>
</dbReference>
<comment type="caution">
    <text evidence="2">The sequence shown here is derived from an EMBL/GenBank/DDBJ whole genome shotgun (WGS) entry which is preliminary data.</text>
</comment>
<name>A0A317ZHX9_9BACT</name>
<evidence type="ECO:0000313" key="2">
    <source>
        <dbReference type="EMBL" id="PXA05176.1"/>
    </source>
</evidence>
<keyword evidence="3" id="KW-1185">Reference proteome</keyword>
<proteinExistence type="predicted"/>
<reference evidence="2 3" key="1">
    <citation type="submission" date="2018-05" db="EMBL/GenBank/DDBJ databases">
        <title>Coraliomargarita sinensis sp. nov., isolated from a marine solar saltern.</title>
        <authorList>
            <person name="Zhou L.Y."/>
        </authorList>
    </citation>
    <scope>NUCLEOTIDE SEQUENCE [LARGE SCALE GENOMIC DNA]</scope>
    <source>
        <strain evidence="2 3">WN38</strain>
    </source>
</reference>
<evidence type="ECO:0000256" key="1">
    <source>
        <dbReference type="SAM" id="Phobius"/>
    </source>
</evidence>
<feature type="transmembrane region" description="Helical" evidence="1">
    <location>
        <begin position="12"/>
        <end position="32"/>
    </location>
</feature>